<evidence type="ECO:0000259" key="1">
    <source>
        <dbReference type="SMART" id="SM00460"/>
    </source>
</evidence>
<dbReference type="EMBL" id="CP001344">
    <property type="protein sequence ID" value="ACL46845.1"/>
    <property type="molecule type" value="Genomic_DNA"/>
</dbReference>
<dbReference type="SUPFAM" id="SSF54001">
    <property type="entry name" value="Cysteine proteinases"/>
    <property type="match status" value="1"/>
</dbReference>
<dbReference type="Gene3D" id="3.10.620.30">
    <property type="match status" value="1"/>
</dbReference>
<organism evidence="2">
    <name type="scientific">Cyanothece sp. (strain PCC 7425 / ATCC 29141)</name>
    <dbReference type="NCBI Taxonomy" id="395961"/>
    <lineage>
        <taxon>Bacteria</taxon>
        <taxon>Bacillati</taxon>
        <taxon>Cyanobacteriota</taxon>
        <taxon>Cyanophyceae</taxon>
        <taxon>Gomontiellales</taxon>
        <taxon>Cyanothecaceae</taxon>
        <taxon>Cyanothece</taxon>
    </lineage>
</organism>
<name>B8HKK1_CYAP4</name>
<dbReference type="InterPro" id="IPR002931">
    <property type="entry name" value="Transglutaminase-like"/>
</dbReference>
<reference evidence="2" key="1">
    <citation type="submission" date="2009-01" db="EMBL/GenBank/DDBJ databases">
        <title>Complete sequence of chromosome Cyanothece sp. PCC 7425.</title>
        <authorList>
            <consortium name="US DOE Joint Genome Institute"/>
            <person name="Lucas S."/>
            <person name="Copeland A."/>
            <person name="Lapidus A."/>
            <person name="Glavina del Rio T."/>
            <person name="Dalin E."/>
            <person name="Tice H."/>
            <person name="Bruce D."/>
            <person name="Goodwin L."/>
            <person name="Pitluck S."/>
            <person name="Sims D."/>
            <person name="Meineke L."/>
            <person name="Brettin T."/>
            <person name="Detter J.C."/>
            <person name="Han C."/>
            <person name="Larimer F."/>
            <person name="Land M."/>
            <person name="Hauser L."/>
            <person name="Kyrpides N."/>
            <person name="Ovchinnikova G."/>
            <person name="Liberton M."/>
            <person name="Stoeckel J."/>
            <person name="Banerjee A."/>
            <person name="Singh A."/>
            <person name="Page L."/>
            <person name="Sato H."/>
            <person name="Zhao L."/>
            <person name="Sherman L."/>
            <person name="Pakrasi H."/>
            <person name="Richardson P."/>
        </authorList>
    </citation>
    <scope>NUCLEOTIDE SEQUENCE</scope>
    <source>
        <strain evidence="2">PCC 7425</strain>
    </source>
</reference>
<dbReference type="OrthoDB" id="9787782at2"/>
<dbReference type="Pfam" id="PF01841">
    <property type="entry name" value="Transglut_core"/>
    <property type="match status" value="1"/>
</dbReference>
<feature type="domain" description="Transglutaminase-like" evidence="1">
    <location>
        <begin position="159"/>
        <end position="219"/>
    </location>
</feature>
<dbReference type="PANTHER" id="PTHR33490">
    <property type="entry name" value="BLR5614 PROTEIN-RELATED"/>
    <property type="match status" value="1"/>
</dbReference>
<dbReference type="SMART" id="SM00460">
    <property type="entry name" value="TGc"/>
    <property type="match status" value="1"/>
</dbReference>
<dbReference type="eggNOG" id="COG1305">
    <property type="taxonomic scope" value="Bacteria"/>
</dbReference>
<dbReference type="HOGENOM" id="CLU_064253_0_0_3"/>
<proteinExistence type="predicted"/>
<dbReference type="AlphaFoldDB" id="B8HKK1"/>
<dbReference type="KEGG" id="cyn:Cyan7425_4535"/>
<dbReference type="PANTHER" id="PTHR33490:SF12">
    <property type="entry name" value="BLL5557 PROTEIN"/>
    <property type="match status" value="1"/>
</dbReference>
<dbReference type="InterPro" id="IPR038765">
    <property type="entry name" value="Papain-like_cys_pep_sf"/>
</dbReference>
<dbReference type="STRING" id="395961.Cyan7425_4535"/>
<accession>B8HKK1</accession>
<evidence type="ECO:0000313" key="2">
    <source>
        <dbReference type="EMBL" id="ACL46845.1"/>
    </source>
</evidence>
<sequence length="271" mass="29996">MKLNAGCHLSFEAIAPSPLILMLRPRSGEGQWVVREEYQFEPSVPVVEYVDSYGNLCQRLITPQGLFQINTTAIVETSTAIDVKPGAAFVPVQDLPDYALQFLLPSRYCQSDLLGDLANKIVGGIESAYDQVAAIRNWIHTHVEYRYETSNASTSAVETAKTSVGVCRDFVHLGIALCRSLTIPARMVVGYLYQLEPMDLHAWFEAFVGGRWYTFDATQSEPRGNRIVIAYGRDAADVALATQFGLLTLTEMNVWVQANEPANCNPSSPQK</sequence>
<gene>
    <name evidence="2" type="ordered locus">Cyan7425_4535</name>
</gene>
<protein>
    <submittedName>
        <fullName evidence="2">Transglutaminase domain protein</fullName>
    </submittedName>
</protein>
<dbReference type="Gene3D" id="2.60.40.2250">
    <property type="match status" value="1"/>
</dbReference>